<name>R4PMI5_9BACT</name>
<evidence type="ECO:0000313" key="1">
    <source>
        <dbReference type="EMBL" id="AGL62114.1"/>
    </source>
</evidence>
<evidence type="ECO:0000313" key="2">
    <source>
        <dbReference type="Proteomes" id="UP000013893"/>
    </source>
</evidence>
<organism evidence="1 2">
    <name type="scientific">Candidatus Saccharimonas aalborgensis</name>
    <dbReference type="NCBI Taxonomy" id="1332188"/>
    <lineage>
        <taxon>Bacteria</taxon>
        <taxon>Candidatus Saccharimonadota</taxon>
        <taxon>Candidatus Saccharimonadia</taxon>
        <taxon>Candidatus Saccharimonadales</taxon>
        <taxon>Candidatus Saccharimonadaceae</taxon>
        <taxon>Candidatus Saccharimonas</taxon>
    </lineage>
</organism>
<sequence>MVLGRIVRIKAIPIPCQYVPAFPSNFISPIQDVGM</sequence>
<dbReference type="AlphaFoldDB" id="R4PMI5"/>
<dbReference type="KEGG" id="saal:L336_0406"/>
<accession>R4PMI5</accession>
<gene>
    <name evidence="1" type="ORF">L336_0406</name>
</gene>
<protein>
    <submittedName>
        <fullName evidence="1">Uncharacterized protein</fullName>
    </submittedName>
</protein>
<proteinExistence type="predicted"/>
<dbReference type="STRING" id="1332188.L336_0406"/>
<reference evidence="1 2" key="1">
    <citation type="journal article" date="2013" name="Nat. Biotechnol.">
        <title>Genome sequences of rare, uncultured bacteria obtained by differential coverage binning of multiple metagenomes.</title>
        <authorList>
            <person name="Albertsen M."/>
            <person name="Hugenholtz P."/>
            <person name="Skarshewski A."/>
            <person name="Nielsen K.L."/>
            <person name="Tyson G.W."/>
            <person name="Nielsen P.H."/>
        </authorList>
    </citation>
    <scope>NUCLEOTIDE SEQUENCE [LARGE SCALE GENOMIC DNA]</scope>
    <source>
        <strain evidence="1">TM71</strain>
    </source>
</reference>
<keyword evidence="2" id="KW-1185">Reference proteome</keyword>
<dbReference type="EMBL" id="CP005957">
    <property type="protein sequence ID" value="AGL62114.1"/>
    <property type="molecule type" value="Genomic_DNA"/>
</dbReference>
<dbReference type="Proteomes" id="UP000013893">
    <property type="component" value="Chromosome"/>
</dbReference>
<dbReference type="HOGENOM" id="CLU_3363993_0_0_0"/>